<dbReference type="AlphaFoldDB" id="A0A7J4XGC5"/>
<dbReference type="Proteomes" id="UP000422221">
    <property type="component" value="Unassembled WGS sequence"/>
</dbReference>
<sequence length="321" mass="35103">MKAKLLLWGTCTLFSMTAVFAQQKEGNLLKNGDFEAGYTAFNHSDIMCPEVIEGWDLKRDVDGLDNAIVSGTFNNAGQDEWNTFAFIKDIEDADMSGEGGDLITDDNYQYLRFQRYFWNGWFDSDGIQQTVSVVPGETYSLSCIYRVNAGGTRDKQDAKRHIRVYEASTNDKGGTVKGAMIYEQQIPHETCDWKVFSTSGIKTDSETKMIICLGMDGAGGEGDGKPQNENVYIDYDDVVFQKGTASGIASMNANNVSVRKLGVNILVGGVSAGDQVTVYDIAGNLQKSDVAQSDKMMIPMAGQAKGVYIVKVGNVTKKVVL</sequence>
<evidence type="ECO:0000313" key="3">
    <source>
        <dbReference type="Proteomes" id="UP000422221"/>
    </source>
</evidence>
<organism evidence="2 3">
    <name type="scientific">Bacteroides salyersiae</name>
    <dbReference type="NCBI Taxonomy" id="291644"/>
    <lineage>
        <taxon>Bacteria</taxon>
        <taxon>Pseudomonadati</taxon>
        <taxon>Bacteroidota</taxon>
        <taxon>Bacteroidia</taxon>
        <taxon>Bacteroidales</taxon>
        <taxon>Bacteroidaceae</taxon>
        <taxon>Bacteroides</taxon>
    </lineage>
</organism>
<protein>
    <submittedName>
        <fullName evidence="2">T9SS type A sorting domain-containing protein</fullName>
    </submittedName>
</protein>
<dbReference type="RefSeq" id="WP_007478228.1">
    <property type="nucleotide sequence ID" value="NZ_CAXSTI010000004.1"/>
</dbReference>
<reference evidence="2 3" key="1">
    <citation type="journal article" date="2019" name="Nat. Med.">
        <title>A library of human gut bacterial isolates paired with longitudinal multiomics data enables mechanistic microbiome research.</title>
        <authorList>
            <person name="Poyet M."/>
            <person name="Groussin M."/>
            <person name="Gibbons S.M."/>
            <person name="Avila-Pacheco J."/>
            <person name="Jiang X."/>
            <person name="Kearney S.M."/>
            <person name="Perrotta A.R."/>
            <person name="Berdy B."/>
            <person name="Zhao S."/>
            <person name="Lieberman T.D."/>
            <person name="Swanson P.K."/>
            <person name="Smith M."/>
            <person name="Roesemann S."/>
            <person name="Alexander J.E."/>
            <person name="Rich S.A."/>
            <person name="Livny J."/>
            <person name="Vlamakis H."/>
            <person name="Clish C."/>
            <person name="Bullock K."/>
            <person name="Deik A."/>
            <person name="Scott J."/>
            <person name="Pierce K.A."/>
            <person name="Xavier R.J."/>
            <person name="Alm E.J."/>
        </authorList>
    </citation>
    <scope>NUCLEOTIDE SEQUENCE [LARGE SCALE GENOMIC DNA]</scope>
    <source>
        <strain evidence="2 3">BIOML-A10</strain>
    </source>
</reference>
<name>A0A7J4XGC5_9BACE</name>
<dbReference type="GeneID" id="93116451"/>
<dbReference type="Gene3D" id="2.60.120.260">
    <property type="entry name" value="Galactose-binding domain-like"/>
    <property type="match status" value="1"/>
</dbReference>
<gene>
    <name evidence="2" type="ORF">F3F73_15795</name>
</gene>
<feature type="signal peptide" evidence="1">
    <location>
        <begin position="1"/>
        <end position="21"/>
    </location>
</feature>
<accession>A0A7J4XGC5</accession>
<feature type="chain" id="PRO_5029527152" evidence="1">
    <location>
        <begin position="22"/>
        <end position="321"/>
    </location>
</feature>
<evidence type="ECO:0000256" key="1">
    <source>
        <dbReference type="SAM" id="SignalP"/>
    </source>
</evidence>
<dbReference type="EMBL" id="VWMK01000016">
    <property type="protein sequence ID" value="KAA3761981.1"/>
    <property type="molecule type" value="Genomic_DNA"/>
</dbReference>
<evidence type="ECO:0000313" key="2">
    <source>
        <dbReference type="EMBL" id="KAA3761981.1"/>
    </source>
</evidence>
<proteinExistence type="predicted"/>
<keyword evidence="1" id="KW-0732">Signal</keyword>
<comment type="caution">
    <text evidence="2">The sequence shown here is derived from an EMBL/GenBank/DDBJ whole genome shotgun (WGS) entry which is preliminary data.</text>
</comment>